<dbReference type="KEGG" id="asag:FGM00_01370"/>
<reference evidence="2 3" key="1">
    <citation type="submission" date="2019-05" db="EMBL/GenBank/DDBJ databases">
        <title>Genome sequencing of F202Z8.</title>
        <authorList>
            <person name="Kwon Y.M."/>
        </authorList>
    </citation>
    <scope>NUCLEOTIDE SEQUENCE [LARGE SCALE GENOMIC DNA]</scope>
    <source>
        <strain evidence="2 3">F202Z8</strain>
    </source>
</reference>
<evidence type="ECO:0000259" key="1">
    <source>
        <dbReference type="Pfam" id="PF04536"/>
    </source>
</evidence>
<accession>A0A5B7SQC2</accession>
<dbReference type="Gene3D" id="3.10.310.50">
    <property type="match status" value="1"/>
</dbReference>
<protein>
    <submittedName>
        <fullName evidence="2">TPM domain-containing protein</fullName>
    </submittedName>
</protein>
<dbReference type="OrthoDB" id="9810918at2"/>
<gene>
    <name evidence="2" type="ORF">FGM00_01370</name>
</gene>
<organism evidence="2 3">
    <name type="scientific">Aggregatimonas sangjinii</name>
    <dbReference type="NCBI Taxonomy" id="2583587"/>
    <lineage>
        <taxon>Bacteria</taxon>
        <taxon>Pseudomonadati</taxon>
        <taxon>Bacteroidota</taxon>
        <taxon>Flavobacteriia</taxon>
        <taxon>Flavobacteriales</taxon>
        <taxon>Flavobacteriaceae</taxon>
        <taxon>Aggregatimonas</taxon>
    </lineage>
</organism>
<dbReference type="AlphaFoldDB" id="A0A5B7SQC2"/>
<sequence length="63" mass="7134">MIVLSKPLRQVGIATGLGTEKILTDSICKQVLKTTMIPRFKDDMYYEGIAQGLDSLINKWEDF</sequence>
<dbReference type="EMBL" id="CP040710">
    <property type="protein sequence ID" value="QCW98833.1"/>
    <property type="molecule type" value="Genomic_DNA"/>
</dbReference>
<dbReference type="Pfam" id="PF04536">
    <property type="entry name" value="TPM_phosphatase"/>
    <property type="match status" value="1"/>
</dbReference>
<evidence type="ECO:0000313" key="3">
    <source>
        <dbReference type="Proteomes" id="UP000310017"/>
    </source>
</evidence>
<keyword evidence="3" id="KW-1185">Reference proteome</keyword>
<proteinExistence type="predicted"/>
<name>A0A5B7SQC2_9FLAO</name>
<dbReference type="InterPro" id="IPR007621">
    <property type="entry name" value="TPM_dom"/>
</dbReference>
<feature type="domain" description="TPM" evidence="1">
    <location>
        <begin position="2"/>
        <end position="58"/>
    </location>
</feature>
<dbReference type="Proteomes" id="UP000310017">
    <property type="component" value="Chromosome"/>
</dbReference>
<evidence type="ECO:0000313" key="2">
    <source>
        <dbReference type="EMBL" id="QCW98833.1"/>
    </source>
</evidence>